<name>E0NSK5_9BACT</name>
<dbReference type="BioCyc" id="PMAR862515-HMP:GMOO-1174-MONOMER"/>
<organism evidence="1 2">
    <name type="scientific">Hoylesella marshii DSM 16973 = JCM 13450</name>
    <dbReference type="NCBI Taxonomy" id="862515"/>
    <lineage>
        <taxon>Bacteria</taxon>
        <taxon>Pseudomonadati</taxon>
        <taxon>Bacteroidota</taxon>
        <taxon>Bacteroidia</taxon>
        <taxon>Bacteroidales</taxon>
        <taxon>Prevotellaceae</taxon>
        <taxon>Hoylesella</taxon>
    </lineage>
</organism>
<evidence type="ECO:0000313" key="1">
    <source>
        <dbReference type="EMBL" id="EFM01957.1"/>
    </source>
</evidence>
<gene>
    <name evidence="1" type="ORF">HMPREF0658_1156</name>
</gene>
<dbReference type="AlphaFoldDB" id="E0NSK5"/>
<dbReference type="Proteomes" id="UP000004394">
    <property type="component" value="Unassembled WGS sequence"/>
</dbReference>
<proteinExistence type="predicted"/>
<keyword evidence="2" id="KW-1185">Reference proteome</keyword>
<comment type="caution">
    <text evidence="1">The sequence shown here is derived from an EMBL/GenBank/DDBJ whole genome shotgun (WGS) entry which is preliminary data.</text>
</comment>
<reference evidence="1" key="1">
    <citation type="submission" date="2010-07" db="EMBL/GenBank/DDBJ databases">
        <authorList>
            <person name="Muzny D."/>
            <person name="Qin X."/>
            <person name="Deng J."/>
            <person name="Jiang H."/>
            <person name="Liu Y."/>
            <person name="Qu J."/>
            <person name="Song X.-Z."/>
            <person name="Zhang L."/>
            <person name="Thornton R."/>
            <person name="Coyle M."/>
            <person name="Francisco L."/>
            <person name="Jackson L."/>
            <person name="Javaid M."/>
            <person name="Korchina V."/>
            <person name="Kovar C."/>
            <person name="Mata R."/>
            <person name="Mathew T."/>
            <person name="Ngo R."/>
            <person name="Nguyen L."/>
            <person name="Nguyen N."/>
            <person name="Okwuonu G."/>
            <person name="Ongeri F."/>
            <person name="Pham C."/>
            <person name="Simmons D."/>
            <person name="Wilczek-Boney K."/>
            <person name="Hale W."/>
            <person name="Jakkamsetti A."/>
            <person name="Pham P."/>
            <person name="Ruth R."/>
            <person name="San Lucas F."/>
            <person name="Warren J."/>
            <person name="Zhang J."/>
            <person name="Zhao Z."/>
            <person name="Zhou C."/>
            <person name="Zhu D."/>
            <person name="Lee S."/>
            <person name="Bess C."/>
            <person name="Blankenburg K."/>
            <person name="Forbes L."/>
            <person name="Fu Q."/>
            <person name="Gubbala S."/>
            <person name="Hirani K."/>
            <person name="Jayaseelan J.C."/>
            <person name="Lara F."/>
            <person name="Munidasa M."/>
            <person name="Palculict T."/>
            <person name="Patil S."/>
            <person name="Pu L.-L."/>
            <person name="Saada N."/>
            <person name="Tang L."/>
            <person name="Weissenberger G."/>
            <person name="Zhu Y."/>
            <person name="Hemphill L."/>
            <person name="Shang Y."/>
            <person name="Youmans B."/>
            <person name="Ayvaz T."/>
            <person name="Ross M."/>
            <person name="Santibanez J."/>
            <person name="Aqrawi P."/>
            <person name="Gross S."/>
            <person name="Joshi V."/>
            <person name="Fowler G."/>
            <person name="Nazareth L."/>
            <person name="Reid J."/>
            <person name="Worley K."/>
            <person name="Petrosino J."/>
            <person name="Highlander S."/>
            <person name="Gibbs R."/>
        </authorList>
    </citation>
    <scope>NUCLEOTIDE SEQUENCE [LARGE SCALE GENOMIC DNA]</scope>
    <source>
        <strain evidence="1">DSM 16973</strain>
    </source>
</reference>
<protein>
    <submittedName>
        <fullName evidence="1">Uncharacterized protein</fullName>
    </submittedName>
</protein>
<accession>E0NSK5</accession>
<dbReference type="EMBL" id="AEEI01000036">
    <property type="protein sequence ID" value="EFM01957.1"/>
    <property type="molecule type" value="Genomic_DNA"/>
</dbReference>
<evidence type="ECO:0000313" key="2">
    <source>
        <dbReference type="Proteomes" id="UP000004394"/>
    </source>
</evidence>
<dbReference type="HOGENOM" id="CLU_3010468_0_0_10"/>
<sequence>MLFIRNFSASFYDDSSVFDTQKFLVRIFKVVKLRLVSSYLCVVQMAFVRGKAGNLS</sequence>